<evidence type="ECO:0000313" key="5">
    <source>
        <dbReference type="EMBL" id="GAA4670157.1"/>
    </source>
</evidence>
<evidence type="ECO:0000256" key="1">
    <source>
        <dbReference type="ARBA" id="ARBA00023125"/>
    </source>
</evidence>
<evidence type="ECO:0000313" key="6">
    <source>
        <dbReference type="Proteomes" id="UP001501295"/>
    </source>
</evidence>
<evidence type="ECO:0000256" key="3">
    <source>
        <dbReference type="RuleBase" id="RU000524"/>
    </source>
</evidence>
<organism evidence="5 6">
    <name type="scientific">Frondihabitans cladoniiphilus</name>
    <dbReference type="NCBI Taxonomy" id="715785"/>
    <lineage>
        <taxon>Bacteria</taxon>
        <taxon>Bacillati</taxon>
        <taxon>Actinomycetota</taxon>
        <taxon>Actinomycetes</taxon>
        <taxon>Micrococcales</taxon>
        <taxon>Microbacteriaceae</taxon>
        <taxon>Frondihabitans</taxon>
    </lineage>
</organism>
<dbReference type="SUPFAM" id="SSF50249">
    <property type="entry name" value="Nucleic acid-binding proteins"/>
    <property type="match status" value="1"/>
</dbReference>
<reference evidence="6" key="1">
    <citation type="journal article" date="2019" name="Int. J. Syst. Evol. Microbiol.">
        <title>The Global Catalogue of Microorganisms (GCM) 10K type strain sequencing project: providing services to taxonomists for standard genome sequencing and annotation.</title>
        <authorList>
            <consortium name="The Broad Institute Genomics Platform"/>
            <consortium name="The Broad Institute Genome Sequencing Center for Infectious Disease"/>
            <person name="Wu L."/>
            <person name="Ma J."/>
        </authorList>
    </citation>
    <scope>NUCLEOTIDE SEQUENCE [LARGE SCALE GENOMIC DNA]</scope>
    <source>
        <strain evidence="6">JCM 18956</strain>
    </source>
</reference>
<dbReference type="Gene3D" id="2.40.50.140">
    <property type="entry name" value="Nucleic acid-binding proteins"/>
    <property type="match status" value="1"/>
</dbReference>
<dbReference type="CDD" id="cd04496">
    <property type="entry name" value="SSB_OBF"/>
    <property type="match status" value="1"/>
</dbReference>
<accession>A0ABP8VT40</accession>
<gene>
    <name evidence="5" type="ORF">GCM10025780_11890</name>
</gene>
<protein>
    <recommendedName>
        <fullName evidence="3">Single-stranded DNA-binding protein</fullName>
    </recommendedName>
</protein>
<evidence type="ECO:0000256" key="2">
    <source>
        <dbReference type="PROSITE-ProRule" id="PRU00252"/>
    </source>
</evidence>
<dbReference type="EMBL" id="BAABLM010000002">
    <property type="protein sequence ID" value="GAA4670157.1"/>
    <property type="molecule type" value="Genomic_DNA"/>
</dbReference>
<proteinExistence type="predicted"/>
<feature type="region of interest" description="Disordered" evidence="4">
    <location>
        <begin position="133"/>
        <end position="201"/>
    </location>
</feature>
<dbReference type="Pfam" id="PF00436">
    <property type="entry name" value="SSB"/>
    <property type="match status" value="1"/>
</dbReference>
<sequence length="201" mass="21706">MHGARWPRGSRDTRVMTDILTLTGVVATAPRHLRTPTGLAITSFRLASSQRRYDRQKSAWVDADTNWYTVTTFRGLADNVAASVDKGDRVVVTGRLRIRPWENAGKTGTAVEVDADAVGHDLFWGTSRFVKTTSSKQSSETAEGSELPPEPDDEAARATEEGSGEAPPSLVEAAAAVAPVPTAPAFEGADEWHRVDDESPF</sequence>
<feature type="compositionally biased region" description="Polar residues" evidence="4">
    <location>
        <begin position="133"/>
        <end position="142"/>
    </location>
</feature>
<feature type="compositionally biased region" description="Basic and acidic residues" evidence="4">
    <location>
        <begin position="190"/>
        <end position="201"/>
    </location>
</feature>
<dbReference type="Proteomes" id="UP001501295">
    <property type="component" value="Unassembled WGS sequence"/>
</dbReference>
<dbReference type="NCBIfam" id="TIGR00621">
    <property type="entry name" value="ssb"/>
    <property type="match status" value="1"/>
</dbReference>
<dbReference type="PANTHER" id="PTHR10302">
    <property type="entry name" value="SINGLE-STRANDED DNA-BINDING PROTEIN"/>
    <property type="match status" value="1"/>
</dbReference>
<dbReference type="InterPro" id="IPR011344">
    <property type="entry name" value="ssDNA-bd"/>
</dbReference>
<feature type="compositionally biased region" description="Low complexity" evidence="4">
    <location>
        <begin position="166"/>
        <end position="185"/>
    </location>
</feature>
<evidence type="ECO:0000256" key="4">
    <source>
        <dbReference type="SAM" id="MobiDB-lite"/>
    </source>
</evidence>
<comment type="caution">
    <text evidence="5">The sequence shown here is derived from an EMBL/GenBank/DDBJ whole genome shotgun (WGS) entry which is preliminary data.</text>
</comment>
<keyword evidence="6" id="KW-1185">Reference proteome</keyword>
<dbReference type="PROSITE" id="PS50935">
    <property type="entry name" value="SSB"/>
    <property type="match status" value="1"/>
</dbReference>
<dbReference type="PANTHER" id="PTHR10302:SF27">
    <property type="entry name" value="SINGLE-STRANDED DNA-BINDING PROTEIN"/>
    <property type="match status" value="1"/>
</dbReference>
<name>A0ABP8VT40_9MICO</name>
<dbReference type="InterPro" id="IPR012340">
    <property type="entry name" value="NA-bd_OB-fold"/>
</dbReference>
<keyword evidence="1 2" id="KW-0238">DNA-binding</keyword>
<dbReference type="InterPro" id="IPR000424">
    <property type="entry name" value="Primosome_PriB/ssb"/>
</dbReference>